<evidence type="ECO:0000256" key="6">
    <source>
        <dbReference type="ARBA" id="ARBA00023136"/>
    </source>
</evidence>
<feature type="domain" description="SGNH" evidence="10">
    <location>
        <begin position="454"/>
        <end position="676"/>
    </location>
</feature>
<gene>
    <name evidence="11" type="ORF">EER27_08210</name>
</gene>
<dbReference type="Gene3D" id="3.40.50.1110">
    <property type="entry name" value="SGNH hydrolase"/>
    <property type="match status" value="1"/>
</dbReference>
<proteinExistence type="predicted"/>
<dbReference type="InterPro" id="IPR050879">
    <property type="entry name" value="Acyltransferase_3"/>
</dbReference>
<keyword evidence="7 11" id="KW-0012">Acyltransferase</keyword>
<sequence>MTNGTGFRLDIQGLRAIAVLLVLVFHVWPTGLPGGYVGVDVFFVISGFLITGLLVREFENKGRISLVGFYARRIRRLLPAATLTLAAAAIGSYLWLPEALWSDLAMEVLASGFYVENLLLVVKSVDYLALQEAPSPVQHYWSLSVEEQFYIFWPLLMIATGALARKMGWRTRAVFAAALGSVTLASFAWGVYKSYTDPAPGYFLTTTRIWELGIGGLLSLMAFDEGGNRLARGVAGWAGCLAILASGYFYTTGLPFPGYEALLPTLGAAALIYARSEPSDLLGRALAVRPLQYFGDISYSLYLWHWPVVVFYPYVTGREIGRFSDGVTVVVVSVVLAHLSKYGVEDRFRHPVAATGRSSGYKLAYAMGAGCMLLVAAAAAVPYGSAMKLDSGYAAPLSQVDASYPGAEAFLHQLPVPKVAASLPAPGVAKLDRGPAYGGNGEKNCIGSTVDDAIAFCNYGKADGRFHLVVIGDSHAVHWLPAFKKLADERGWRLTGLTKSSCAITDVTVRFGSRSSTREFEECTRWNRKMIDWVLANKPDLVVVSMSPNHKIQNREAPDSQEAIAQGLVRELRNLTNAGIDVAMIKHTPWQLEDPPSCMSKPGATVEACSGRRSQVILEGAVVLASRLDNRLSLLDFDDAFCQGDVCPVVIGNVFVHRDKNHLTATYARSLAPALLDRIRRTHPGVP</sequence>
<evidence type="ECO:0000256" key="4">
    <source>
        <dbReference type="ARBA" id="ARBA00022692"/>
    </source>
</evidence>
<dbReference type="Pfam" id="PF19040">
    <property type="entry name" value="SGNH"/>
    <property type="match status" value="1"/>
</dbReference>
<feature type="transmembrane region" description="Helical" evidence="8">
    <location>
        <begin position="230"/>
        <end position="250"/>
    </location>
</feature>
<dbReference type="PANTHER" id="PTHR23028">
    <property type="entry name" value="ACETYLTRANSFERASE"/>
    <property type="match status" value="1"/>
</dbReference>
<dbReference type="PANTHER" id="PTHR23028:SF53">
    <property type="entry name" value="ACYL_TRANSF_3 DOMAIN-CONTAINING PROTEIN"/>
    <property type="match status" value="1"/>
</dbReference>
<dbReference type="Pfam" id="PF01757">
    <property type="entry name" value="Acyl_transf_3"/>
    <property type="match status" value="1"/>
</dbReference>
<dbReference type="SUPFAM" id="SSF52266">
    <property type="entry name" value="SGNH hydrolase"/>
    <property type="match status" value="1"/>
</dbReference>
<evidence type="ECO:0000256" key="3">
    <source>
        <dbReference type="ARBA" id="ARBA00022679"/>
    </source>
</evidence>
<name>A0A3M8SUH8_9GAMM</name>
<keyword evidence="6 8" id="KW-0472">Membrane</keyword>
<dbReference type="RefSeq" id="WP_123087541.1">
    <property type="nucleotide sequence ID" value="NZ_RIBS01000003.1"/>
</dbReference>
<dbReference type="InterPro" id="IPR043968">
    <property type="entry name" value="SGNH"/>
</dbReference>
<dbReference type="GO" id="GO:0005886">
    <property type="term" value="C:plasma membrane"/>
    <property type="evidence" value="ECO:0007669"/>
    <property type="project" value="UniProtKB-SubCell"/>
</dbReference>
<evidence type="ECO:0000256" key="1">
    <source>
        <dbReference type="ARBA" id="ARBA00004651"/>
    </source>
</evidence>
<feature type="transmembrane region" description="Helical" evidence="8">
    <location>
        <begin position="294"/>
        <end position="314"/>
    </location>
</feature>
<evidence type="ECO:0000256" key="8">
    <source>
        <dbReference type="SAM" id="Phobius"/>
    </source>
</evidence>
<feature type="transmembrane region" description="Helical" evidence="8">
    <location>
        <begin position="12"/>
        <end position="29"/>
    </location>
</feature>
<feature type="transmembrane region" description="Helical" evidence="8">
    <location>
        <begin position="204"/>
        <end position="223"/>
    </location>
</feature>
<evidence type="ECO:0000256" key="2">
    <source>
        <dbReference type="ARBA" id="ARBA00022475"/>
    </source>
</evidence>
<keyword evidence="2" id="KW-1003">Cell membrane</keyword>
<feature type="transmembrane region" description="Helical" evidence="8">
    <location>
        <begin position="364"/>
        <end position="383"/>
    </location>
</feature>
<evidence type="ECO:0000313" key="11">
    <source>
        <dbReference type="EMBL" id="RNF84355.1"/>
    </source>
</evidence>
<evidence type="ECO:0000259" key="9">
    <source>
        <dbReference type="Pfam" id="PF01757"/>
    </source>
</evidence>
<dbReference type="InterPro" id="IPR036514">
    <property type="entry name" value="SGNH_hydro_sf"/>
</dbReference>
<dbReference type="GO" id="GO:0009103">
    <property type="term" value="P:lipopolysaccharide biosynthetic process"/>
    <property type="evidence" value="ECO:0007669"/>
    <property type="project" value="TreeGrafter"/>
</dbReference>
<evidence type="ECO:0000256" key="7">
    <source>
        <dbReference type="ARBA" id="ARBA00023315"/>
    </source>
</evidence>
<accession>A0A3M8SUH8</accession>
<dbReference type="GO" id="GO:0016788">
    <property type="term" value="F:hydrolase activity, acting on ester bonds"/>
    <property type="evidence" value="ECO:0007669"/>
    <property type="project" value="UniProtKB-ARBA"/>
</dbReference>
<keyword evidence="4 8" id="KW-0812">Transmembrane</keyword>
<protein>
    <submittedName>
        <fullName evidence="11">Acyltransferase</fullName>
    </submittedName>
</protein>
<feature type="transmembrane region" description="Helical" evidence="8">
    <location>
        <begin position="148"/>
        <end position="164"/>
    </location>
</feature>
<reference evidence="11 12" key="1">
    <citation type="submission" date="2018-11" db="EMBL/GenBank/DDBJ databases">
        <title>Lysobacter cryohumiis sp. nov., isolated from soil in the Tianshan Mountains, Xinjiang, China.</title>
        <authorList>
            <person name="Luo Y."/>
            <person name="Sheng H."/>
        </authorList>
    </citation>
    <scope>NUCLEOTIDE SEQUENCE [LARGE SCALE GENOMIC DNA]</scope>
    <source>
        <strain evidence="11 12">ZS60</strain>
    </source>
</reference>
<keyword evidence="12" id="KW-1185">Reference proteome</keyword>
<dbReference type="Proteomes" id="UP000267049">
    <property type="component" value="Unassembled WGS sequence"/>
</dbReference>
<feature type="domain" description="Acyltransferase 3" evidence="9">
    <location>
        <begin position="10"/>
        <end position="337"/>
    </location>
</feature>
<feature type="transmembrane region" description="Helical" evidence="8">
    <location>
        <begin position="35"/>
        <end position="55"/>
    </location>
</feature>
<feature type="transmembrane region" description="Helical" evidence="8">
    <location>
        <begin position="173"/>
        <end position="192"/>
    </location>
</feature>
<dbReference type="OrthoDB" id="9767863at2"/>
<organism evidence="11 12">
    <name type="scientific">Montanilutibacter psychrotolerans</name>
    <dbReference type="NCBI Taxonomy" id="1327343"/>
    <lineage>
        <taxon>Bacteria</taxon>
        <taxon>Pseudomonadati</taxon>
        <taxon>Pseudomonadota</taxon>
        <taxon>Gammaproteobacteria</taxon>
        <taxon>Lysobacterales</taxon>
        <taxon>Lysobacteraceae</taxon>
        <taxon>Montanilutibacter</taxon>
    </lineage>
</organism>
<keyword evidence="3 11" id="KW-0808">Transferase</keyword>
<feature type="transmembrane region" description="Helical" evidence="8">
    <location>
        <begin position="76"/>
        <end position="96"/>
    </location>
</feature>
<dbReference type="InterPro" id="IPR002656">
    <property type="entry name" value="Acyl_transf_3_dom"/>
</dbReference>
<keyword evidence="5 8" id="KW-1133">Transmembrane helix</keyword>
<dbReference type="EMBL" id="RIBS01000003">
    <property type="protein sequence ID" value="RNF84355.1"/>
    <property type="molecule type" value="Genomic_DNA"/>
</dbReference>
<comment type="caution">
    <text evidence="11">The sequence shown here is derived from an EMBL/GenBank/DDBJ whole genome shotgun (WGS) entry which is preliminary data.</text>
</comment>
<evidence type="ECO:0000313" key="12">
    <source>
        <dbReference type="Proteomes" id="UP000267049"/>
    </source>
</evidence>
<dbReference type="AlphaFoldDB" id="A0A3M8SUH8"/>
<dbReference type="GO" id="GO:0016747">
    <property type="term" value="F:acyltransferase activity, transferring groups other than amino-acyl groups"/>
    <property type="evidence" value="ECO:0007669"/>
    <property type="project" value="InterPro"/>
</dbReference>
<evidence type="ECO:0000256" key="5">
    <source>
        <dbReference type="ARBA" id="ARBA00022989"/>
    </source>
</evidence>
<comment type="subcellular location">
    <subcellularLocation>
        <location evidence="1">Cell membrane</location>
        <topology evidence="1">Multi-pass membrane protein</topology>
    </subcellularLocation>
</comment>
<evidence type="ECO:0000259" key="10">
    <source>
        <dbReference type="Pfam" id="PF19040"/>
    </source>
</evidence>